<evidence type="ECO:0000313" key="2">
    <source>
        <dbReference type="Proteomes" id="UP001501447"/>
    </source>
</evidence>
<dbReference type="EMBL" id="BAAARJ010000008">
    <property type="protein sequence ID" value="GAA2614187.1"/>
    <property type="molecule type" value="Genomic_DNA"/>
</dbReference>
<name>A0ABP6CH17_9ACTN</name>
<comment type="caution">
    <text evidence="1">The sequence shown here is derived from an EMBL/GenBank/DDBJ whole genome shotgun (WGS) entry which is preliminary data.</text>
</comment>
<organism evidence="1 2">
    <name type="scientific">Streptomyces axinellae</name>
    <dbReference type="NCBI Taxonomy" id="552788"/>
    <lineage>
        <taxon>Bacteria</taxon>
        <taxon>Bacillati</taxon>
        <taxon>Actinomycetota</taxon>
        <taxon>Actinomycetes</taxon>
        <taxon>Kitasatosporales</taxon>
        <taxon>Streptomycetaceae</taxon>
        <taxon>Streptomyces</taxon>
    </lineage>
</organism>
<proteinExistence type="predicted"/>
<keyword evidence="2" id="KW-1185">Reference proteome</keyword>
<accession>A0ABP6CH17</accession>
<sequence length="46" mass="4908">MQALGDQSLAVEWSKGIGKYGEAYVQVGTVVVGVHLGEKAEYERGP</sequence>
<evidence type="ECO:0000313" key="1">
    <source>
        <dbReference type="EMBL" id="GAA2614187.1"/>
    </source>
</evidence>
<protein>
    <submittedName>
        <fullName evidence="1">Uncharacterized protein</fullName>
    </submittedName>
</protein>
<gene>
    <name evidence="1" type="ORF">GCM10009863_29940</name>
</gene>
<reference evidence="2" key="1">
    <citation type="journal article" date="2019" name="Int. J. Syst. Evol. Microbiol.">
        <title>The Global Catalogue of Microorganisms (GCM) 10K type strain sequencing project: providing services to taxonomists for standard genome sequencing and annotation.</title>
        <authorList>
            <consortium name="The Broad Institute Genomics Platform"/>
            <consortium name="The Broad Institute Genome Sequencing Center for Infectious Disease"/>
            <person name="Wu L."/>
            <person name="Ma J."/>
        </authorList>
    </citation>
    <scope>NUCLEOTIDE SEQUENCE [LARGE SCALE GENOMIC DNA]</scope>
    <source>
        <strain evidence="2">JCM 16373</strain>
    </source>
</reference>
<dbReference type="Proteomes" id="UP001501447">
    <property type="component" value="Unassembled WGS sequence"/>
</dbReference>